<proteinExistence type="predicted"/>
<accession>A0A3M7C4S8</accession>
<feature type="region of interest" description="Disordered" evidence="1">
    <location>
        <begin position="91"/>
        <end position="184"/>
    </location>
</feature>
<feature type="compositionally biased region" description="Polar residues" evidence="1">
    <location>
        <begin position="137"/>
        <end position="151"/>
    </location>
</feature>
<name>A0A3M7C4S8_HORWE</name>
<dbReference type="VEuPathDB" id="FungiDB:BTJ68_00809"/>
<protein>
    <submittedName>
        <fullName evidence="2">Uncharacterized protein</fullName>
    </submittedName>
</protein>
<dbReference type="Proteomes" id="UP000270230">
    <property type="component" value="Unassembled WGS sequence"/>
</dbReference>
<gene>
    <name evidence="2" type="ORF">D0865_08910</name>
</gene>
<dbReference type="AlphaFoldDB" id="A0A3M7C4S8"/>
<feature type="compositionally biased region" description="Low complexity" evidence="1">
    <location>
        <begin position="92"/>
        <end position="103"/>
    </location>
</feature>
<feature type="compositionally biased region" description="Basic and acidic residues" evidence="1">
    <location>
        <begin position="107"/>
        <end position="136"/>
    </location>
</feature>
<reference evidence="2 3" key="1">
    <citation type="journal article" date="2018" name="BMC Genomics">
        <title>Genomic evidence for intraspecific hybridization in a clonal and extremely halotolerant yeast.</title>
        <authorList>
            <person name="Gostincar C."/>
            <person name="Stajich J.E."/>
            <person name="Zupancic J."/>
            <person name="Zalar P."/>
            <person name="Gunde-Cimerman N."/>
        </authorList>
    </citation>
    <scope>NUCLEOTIDE SEQUENCE [LARGE SCALE GENOMIC DNA]</scope>
    <source>
        <strain evidence="2 3">EXF-151</strain>
    </source>
</reference>
<evidence type="ECO:0000313" key="3">
    <source>
        <dbReference type="Proteomes" id="UP000270230"/>
    </source>
</evidence>
<dbReference type="EMBL" id="QWIN01000778">
    <property type="protein sequence ID" value="RMY47045.1"/>
    <property type="molecule type" value="Genomic_DNA"/>
</dbReference>
<evidence type="ECO:0000256" key="1">
    <source>
        <dbReference type="SAM" id="MobiDB-lite"/>
    </source>
</evidence>
<dbReference type="OrthoDB" id="3907463at2759"/>
<sequence>MARRRSGAKANHQPTTREAKRKFRELKNERTVLRDFLGERANQVARTSRNHGSRSDIVEEHRALMALVHSVPYDAEKYRFAQQQKAQRKAQSDAAAALAKTTALPPWEDKTTLLKGEDETVPSRHSSPDTRAHAHDQQNQVRSRRSVSYTPPDNAASILSLKSEEEEEEEANAKEKAGKRIPVGSALSFSPNDLIFTQY</sequence>
<organism evidence="2 3">
    <name type="scientific">Hortaea werneckii</name>
    <name type="common">Black yeast</name>
    <name type="synonym">Cladosporium werneckii</name>
    <dbReference type="NCBI Taxonomy" id="91943"/>
    <lineage>
        <taxon>Eukaryota</taxon>
        <taxon>Fungi</taxon>
        <taxon>Dikarya</taxon>
        <taxon>Ascomycota</taxon>
        <taxon>Pezizomycotina</taxon>
        <taxon>Dothideomycetes</taxon>
        <taxon>Dothideomycetidae</taxon>
        <taxon>Mycosphaerellales</taxon>
        <taxon>Teratosphaeriaceae</taxon>
        <taxon>Hortaea</taxon>
    </lineage>
</organism>
<comment type="caution">
    <text evidence="2">The sequence shown here is derived from an EMBL/GenBank/DDBJ whole genome shotgun (WGS) entry which is preliminary data.</text>
</comment>
<evidence type="ECO:0000313" key="2">
    <source>
        <dbReference type="EMBL" id="RMY47045.1"/>
    </source>
</evidence>
<feature type="region of interest" description="Disordered" evidence="1">
    <location>
        <begin position="1"/>
        <end position="24"/>
    </location>
</feature>